<keyword evidence="2" id="KW-0238">DNA-binding</keyword>
<dbReference type="Pfam" id="PF12833">
    <property type="entry name" value="HTH_18"/>
    <property type="match status" value="1"/>
</dbReference>
<evidence type="ECO:0000256" key="2">
    <source>
        <dbReference type="ARBA" id="ARBA00023125"/>
    </source>
</evidence>
<dbReference type="InterPro" id="IPR009057">
    <property type="entry name" value="Homeodomain-like_sf"/>
</dbReference>
<dbReference type="InterPro" id="IPR020449">
    <property type="entry name" value="Tscrpt_reg_AraC-type_HTH"/>
</dbReference>
<gene>
    <name evidence="5" type="ORF">J7302_11285</name>
</gene>
<dbReference type="InterPro" id="IPR032687">
    <property type="entry name" value="AraC-type_N"/>
</dbReference>
<reference evidence="5 6" key="1">
    <citation type="submission" date="2021-04" db="EMBL/GenBank/DDBJ databases">
        <title>Pseudomonas boanensis sp. nov., a bacterium isolated from river water used for household purposes in Boane District, Mozambique.</title>
        <authorList>
            <person name="Nicklasson M."/>
            <person name="Martin-Rodriguez A.J."/>
            <person name="Thorell K."/>
            <person name="Neves L."/>
            <person name="Mussagy A."/>
            <person name="Rydberg H.A."/>
            <person name="Hernroth B."/>
            <person name="Svensson-Stadler L."/>
            <person name="Sjoling A."/>
        </authorList>
    </citation>
    <scope>NUCLEOTIDE SEQUENCE [LARGE SCALE GENOMIC DNA]</scope>
    <source>
        <strain evidence="5 6">DB1</strain>
    </source>
</reference>
<dbReference type="InterPro" id="IPR018060">
    <property type="entry name" value="HTH_AraC"/>
</dbReference>
<dbReference type="PROSITE" id="PS01124">
    <property type="entry name" value="HTH_ARAC_FAMILY_2"/>
    <property type="match status" value="1"/>
</dbReference>
<comment type="caution">
    <text evidence="5">The sequence shown here is derived from an EMBL/GenBank/DDBJ whole genome shotgun (WGS) entry which is preliminary data.</text>
</comment>
<name>A0ABS5XG94_9GAMM</name>
<dbReference type="Pfam" id="PF12625">
    <property type="entry name" value="Arabinose_bd"/>
    <property type="match status" value="1"/>
</dbReference>
<dbReference type="SMART" id="SM00342">
    <property type="entry name" value="HTH_ARAC"/>
    <property type="match status" value="1"/>
</dbReference>
<keyword evidence="1" id="KW-0805">Transcription regulation</keyword>
<protein>
    <submittedName>
        <fullName evidence="5">AraC family transcriptional regulator</fullName>
    </submittedName>
</protein>
<proteinExistence type="predicted"/>
<dbReference type="PRINTS" id="PR00032">
    <property type="entry name" value="HTHARAC"/>
</dbReference>
<accession>A0ABS5XG94</accession>
<dbReference type="RefSeq" id="WP_215373967.1">
    <property type="nucleotide sequence ID" value="NZ_JAGTIS010000005.1"/>
</dbReference>
<evidence type="ECO:0000256" key="1">
    <source>
        <dbReference type="ARBA" id="ARBA00023015"/>
    </source>
</evidence>
<dbReference type="Proteomes" id="UP001519667">
    <property type="component" value="Unassembled WGS sequence"/>
</dbReference>
<organism evidence="5 6">
    <name type="scientific">Metapseudomonas boanensis</name>
    <dbReference type="NCBI Taxonomy" id="2822138"/>
    <lineage>
        <taxon>Bacteria</taxon>
        <taxon>Pseudomonadati</taxon>
        <taxon>Pseudomonadota</taxon>
        <taxon>Gammaproteobacteria</taxon>
        <taxon>Pseudomonadales</taxon>
        <taxon>Pseudomonadaceae</taxon>
        <taxon>Metapseudomonas</taxon>
    </lineage>
</organism>
<dbReference type="EMBL" id="JAGTIS010000005">
    <property type="protein sequence ID" value="MBT8766699.1"/>
    <property type="molecule type" value="Genomic_DNA"/>
</dbReference>
<dbReference type="PANTHER" id="PTHR47894">
    <property type="entry name" value="HTH-TYPE TRANSCRIPTIONAL REGULATOR GADX"/>
    <property type="match status" value="1"/>
</dbReference>
<evidence type="ECO:0000256" key="3">
    <source>
        <dbReference type="ARBA" id="ARBA00023163"/>
    </source>
</evidence>
<dbReference type="PANTHER" id="PTHR47894:SF4">
    <property type="entry name" value="HTH-TYPE TRANSCRIPTIONAL REGULATOR GADX"/>
    <property type="match status" value="1"/>
</dbReference>
<feature type="domain" description="HTH araC/xylS-type" evidence="4">
    <location>
        <begin position="228"/>
        <end position="326"/>
    </location>
</feature>
<dbReference type="SUPFAM" id="SSF46689">
    <property type="entry name" value="Homeodomain-like"/>
    <property type="match status" value="1"/>
</dbReference>
<sequence>MKLARTVLSENFFRRFREVFAPHLDAVGLDTRILERADVEIPGEQYVALWEAAGKTHPNIGLVLGNQTEADDFGALGHAMHCATSVEKVLKTLHQFIVVFAQESTFTYETDSRFVYLEYQVTDPTVIHRRQDSEFAVASVFRQLNLITDSLIRPSRVDFEHDRPADLSEHKHIFQCPLYFNQPKNRLYLPIETLNLPVPHGNERLYKALEPYLERERHERYIPDELLLQITRMIAADMSSGVPSLVDICEQLGVSRRTLQRRLKDHGIEFSSLVEDVRRELALAYMKDSEYSMTEISLLVGYSESGSFTRAFRRWTGQSPQQYRAANHPLR</sequence>
<keyword evidence="6" id="KW-1185">Reference proteome</keyword>
<dbReference type="Gene3D" id="1.10.10.60">
    <property type="entry name" value="Homeodomain-like"/>
    <property type="match status" value="1"/>
</dbReference>
<keyword evidence="3" id="KW-0804">Transcription</keyword>
<evidence type="ECO:0000313" key="6">
    <source>
        <dbReference type="Proteomes" id="UP001519667"/>
    </source>
</evidence>
<evidence type="ECO:0000259" key="4">
    <source>
        <dbReference type="PROSITE" id="PS01124"/>
    </source>
</evidence>
<evidence type="ECO:0000313" key="5">
    <source>
        <dbReference type="EMBL" id="MBT8766699.1"/>
    </source>
</evidence>